<dbReference type="AlphaFoldDB" id="A0A1N7LRE7"/>
<evidence type="ECO:0000313" key="3">
    <source>
        <dbReference type="Proteomes" id="UP000185678"/>
    </source>
</evidence>
<organism evidence="2 3">
    <name type="scientific">Insolitispirillum peregrinum</name>
    <dbReference type="NCBI Taxonomy" id="80876"/>
    <lineage>
        <taxon>Bacteria</taxon>
        <taxon>Pseudomonadati</taxon>
        <taxon>Pseudomonadota</taxon>
        <taxon>Alphaproteobacteria</taxon>
        <taxon>Rhodospirillales</taxon>
        <taxon>Novispirillaceae</taxon>
        <taxon>Insolitispirillum</taxon>
    </lineage>
</organism>
<dbReference type="InterPro" id="IPR051934">
    <property type="entry name" value="Phage_Tail_Fiber_Structural"/>
</dbReference>
<dbReference type="STRING" id="80876.SAMN05421779_103511"/>
<protein>
    <submittedName>
        <fullName evidence="2">Phage tail-collar fibre protein</fullName>
    </submittedName>
</protein>
<dbReference type="InterPro" id="IPR022225">
    <property type="entry name" value="Phage_tail_fibre_N"/>
</dbReference>
<dbReference type="RefSeq" id="WP_076400225.1">
    <property type="nucleotide sequence ID" value="NZ_FTOA01000003.1"/>
</dbReference>
<feature type="domain" description="Phage tail fibre protein N-terminal" evidence="1">
    <location>
        <begin position="1"/>
        <end position="139"/>
    </location>
</feature>
<evidence type="ECO:0000313" key="2">
    <source>
        <dbReference type="EMBL" id="SIS76408.1"/>
    </source>
</evidence>
<dbReference type="Proteomes" id="UP000185678">
    <property type="component" value="Unassembled WGS sequence"/>
</dbReference>
<accession>A0A1N7LRE7</accession>
<gene>
    <name evidence="2" type="ORF">SAMN05421779_103511</name>
</gene>
<dbReference type="OrthoDB" id="7710585at2"/>
<evidence type="ECO:0000259" key="1">
    <source>
        <dbReference type="Pfam" id="PF12571"/>
    </source>
</evidence>
<sequence>MAEPYGWRMTPDGLALIAAALSSNAPIGIATIVLGDGGGTTPPVTATGIVHEVWRGPVSALRRSPDNRLVVEIQTIVPVSAGPFVIREAAILASDGTVIALCRRQDLYKGGPSETHAIDVLAQIVVSEAAVVEMAVDTGTYATLRTVQVAVDEGITAHAASRNHPTGTETAQGMVRFATKAETVAGTQTTAAVTPAGVKAVVDALVDGAPDALNTLRELAQAVANDQSFASSMLAALAAKAPLASPAFTGTPTVPTAAAGTATSQAASTAFVGNALAAFSGFAKTTTGAKLEAFNMYGGDLNVINSTPGVVITECSPTCTNTPAGMAGTAGILIQFADGGGDDVRLQIVIDQTGTSLYQRSKWGGGIPGIWRPWSILWSSANDGSGSGLDADLIDGLHASEITGATKKYLVLDQYNGNIIRNSLGVSSIIDHAVGQYTVSFATPWPYTYYVPATCNVGNTGPADAPECVVIEDRPDYMLWTTLQIRMAHRPSGEDYYVDGRPDTIIFAGM</sequence>
<dbReference type="Pfam" id="PF12571">
    <property type="entry name" value="Phage_tail_fib"/>
    <property type="match status" value="1"/>
</dbReference>
<keyword evidence="3" id="KW-1185">Reference proteome</keyword>
<dbReference type="PANTHER" id="PTHR35191">
    <property type="entry name" value="PROPHAGE SIDE TAIL FIBER PROTEIN HOMOLOG STFQ-RELATED"/>
    <property type="match status" value="1"/>
</dbReference>
<proteinExistence type="predicted"/>
<dbReference type="EMBL" id="FTOA01000003">
    <property type="protein sequence ID" value="SIS76408.1"/>
    <property type="molecule type" value="Genomic_DNA"/>
</dbReference>
<name>A0A1N7LRE7_9PROT</name>
<reference evidence="2 3" key="1">
    <citation type="submission" date="2017-01" db="EMBL/GenBank/DDBJ databases">
        <authorList>
            <person name="Mah S.A."/>
            <person name="Swanson W.J."/>
            <person name="Moy G.W."/>
            <person name="Vacquier V.D."/>
        </authorList>
    </citation>
    <scope>NUCLEOTIDE SEQUENCE [LARGE SCALE GENOMIC DNA]</scope>
    <source>
        <strain evidence="2 3">DSM 11589</strain>
    </source>
</reference>
<dbReference type="PANTHER" id="PTHR35191:SF1">
    <property type="entry name" value="PROPHAGE SIDE TAIL FIBER PROTEIN HOMOLOG STFQ-RELATED"/>
    <property type="match status" value="1"/>
</dbReference>